<dbReference type="Pfam" id="PF13563">
    <property type="entry name" value="2_5_RNA_ligase2"/>
    <property type="match status" value="1"/>
</dbReference>
<dbReference type="EMBL" id="AUZY01004467">
    <property type="protein sequence ID" value="EQD63481.1"/>
    <property type="molecule type" value="Genomic_DNA"/>
</dbReference>
<proteinExistence type="predicted"/>
<gene>
    <name evidence="1" type="ORF">B1B_07026</name>
</gene>
<reference evidence="1" key="1">
    <citation type="submission" date="2013-08" db="EMBL/GenBank/DDBJ databases">
        <authorList>
            <person name="Mendez C."/>
            <person name="Richter M."/>
            <person name="Ferrer M."/>
            <person name="Sanchez J."/>
        </authorList>
    </citation>
    <scope>NUCLEOTIDE SEQUENCE</scope>
</reference>
<dbReference type="Gene3D" id="3.90.1140.10">
    <property type="entry name" value="Cyclic phosphodiesterase"/>
    <property type="match status" value="1"/>
</dbReference>
<organism evidence="1">
    <name type="scientific">mine drainage metagenome</name>
    <dbReference type="NCBI Taxonomy" id="410659"/>
    <lineage>
        <taxon>unclassified sequences</taxon>
        <taxon>metagenomes</taxon>
        <taxon>ecological metagenomes</taxon>
    </lineage>
</organism>
<dbReference type="InterPro" id="IPR009097">
    <property type="entry name" value="Cyclic_Pdiesterase"/>
</dbReference>
<reference evidence="1" key="2">
    <citation type="journal article" date="2014" name="ISME J.">
        <title>Microbial stratification in low pH oxic and suboxic macroscopic growths along an acid mine drainage.</title>
        <authorList>
            <person name="Mendez-Garcia C."/>
            <person name="Mesa V."/>
            <person name="Sprenger R.R."/>
            <person name="Richter M."/>
            <person name="Diez M.S."/>
            <person name="Solano J."/>
            <person name="Bargiela R."/>
            <person name="Golyshina O.V."/>
            <person name="Manteca A."/>
            <person name="Ramos J.L."/>
            <person name="Gallego J.R."/>
            <person name="Llorente I."/>
            <person name="Martins Dos Santos V.A."/>
            <person name="Jensen O.N."/>
            <person name="Pelaez A.I."/>
            <person name="Sanchez J."/>
            <person name="Ferrer M."/>
        </authorList>
    </citation>
    <scope>NUCLEOTIDE SEQUENCE</scope>
</reference>
<evidence type="ECO:0000313" key="1">
    <source>
        <dbReference type="EMBL" id="EQD63481.1"/>
    </source>
</evidence>
<accession>T1ASD7</accession>
<protein>
    <submittedName>
        <fullName evidence="1">Phosphoesterase HXTX</fullName>
    </submittedName>
</protein>
<dbReference type="SUPFAM" id="SSF55144">
    <property type="entry name" value="LigT-like"/>
    <property type="match status" value="1"/>
</dbReference>
<name>T1ASD7_9ZZZZ</name>
<comment type="caution">
    <text evidence="1">The sequence shown here is derived from an EMBL/GenBank/DDBJ whole genome shotgun (WGS) entry which is preliminary data.</text>
</comment>
<sequence length="173" mass="19889">YFIGVVPPPEYGKQIIAFQRKWRSNRLPDIIEPHITVKSQAGLNDDMTWVDTIKTVCDSFPRFSLTLTKPDSFGVSVVYIGVESPEIYKLHSQLVEVVSPEPEISNQYFELGRFTPHLTLGLTELGMSEVELKEMKDLAGQTLLRIPTFKVEFVRVYKLNKIGYHKLKDFRLV</sequence>
<feature type="non-terminal residue" evidence="1">
    <location>
        <position position="1"/>
    </location>
</feature>
<dbReference type="AlphaFoldDB" id="T1ASD7"/>